<dbReference type="Proteomes" id="UP001152622">
    <property type="component" value="Chromosome 1"/>
</dbReference>
<accession>A0A9Q1GDB8</accession>
<evidence type="ECO:0000313" key="6">
    <source>
        <dbReference type="Proteomes" id="UP001152622"/>
    </source>
</evidence>
<organism evidence="5 6">
    <name type="scientific">Synaphobranchus kaupii</name>
    <name type="common">Kaup's arrowtooth eel</name>
    <dbReference type="NCBI Taxonomy" id="118154"/>
    <lineage>
        <taxon>Eukaryota</taxon>
        <taxon>Metazoa</taxon>
        <taxon>Chordata</taxon>
        <taxon>Craniata</taxon>
        <taxon>Vertebrata</taxon>
        <taxon>Euteleostomi</taxon>
        <taxon>Actinopterygii</taxon>
        <taxon>Neopterygii</taxon>
        <taxon>Teleostei</taxon>
        <taxon>Anguilliformes</taxon>
        <taxon>Synaphobranchidae</taxon>
        <taxon>Synaphobranchus</taxon>
    </lineage>
</organism>
<sequence>MLALAISPDRLYLAVSERGDKGTITVYELHQDYIRKRKVLYGEDLSQEFVCVAFSHDSQYLIGQSGEPDWTLFFWIWQKNKLIPTIKTGGPTTPICKVSFNPQNNAQIFVCGHGVFKFFSYAEGALKQTNAKKQESHHYLSYDWVSENEVVIGTDRGQLLLFKYQDLQWKTDLRTTEEPERLVEKKQEESAKQLYVTAIVAYSKGFVCSAGPGLVYLFQKTKDKDIYRISREIQIPFDPYSNDPIKAEKQEIASLCFSPLQKSLTTSTHLGQLYTIDLSLEKDQPQFEFLSHSFHCGAITGLSTCIQKPLLATCSMDRTVRIWNFETNMLELYKGFAEVPLSIALHPTGLSILVVFLKKLSWLNLLIDDFRTFKEFPLAGCTECAFSHGGHMFAVVCGTDIHVFSTITFENVLNLADHKKKVHSIIWSEDDRKLVSLDMDGAVYEWNTISSKLESEIVHTSYMYTSVDVSPDAKTIFVVGTDFTLREIHNTKILIEVPTGDITYTTIALSRSGRVMFCGTTAGTVMAISCPLFEPKNFQYQGQGHTAPITKMIVTFDDHFLLTVSEDGCLFIWKIIWERYGLKKDKELCYLEEIFITKSDLEEKNRLMQELRTQVKELKIDNRFQLCFKDMDHEREVRKMTETYTQEVEGLNTNNEVLTAENERLELFHKETMEELVEKNTRELRILKADTYRKLTHEYEVSHALQLKSQKKLDEYESKLQKIEKSHKGGLEGLTRRYESKLQENILKLTVSEGASHQQQQEYEVMKNMIEEDADREILDIRCKYEHELQKEKAIAIEYRDETGIMRKKASHVQKEMSNKNTEIEKLKLELQKRQNVIDALKKDIVGFKNEIKLRNSNIEEKEKCISELRNMTTDLDKSKFLMDYKIKELLNKVEPNEKIIEDMREQIQEMEGELEMFKTQNTKMKLIISDFKVKLKVSDTDKRQEMQRVCNIESRMWSFKSDLHHCMEFIQEPKRLKEGILKLHSTYLEPSDVEFIQRLDADMQDNVREALCEREDMARNAIYSLKSNLAREKETHQTCTIRTMKENAALIAEINSLRYNLIILEDQLRKNQLELNQKQNFSEEKGIYRTTGTNLVEEASMRTPPGGL</sequence>
<feature type="repeat" description="WD" evidence="3">
    <location>
        <begin position="292"/>
        <end position="327"/>
    </location>
</feature>
<dbReference type="OrthoDB" id="10251741at2759"/>
<keyword evidence="2" id="KW-0677">Repeat</keyword>
<keyword evidence="6" id="KW-1185">Reference proteome</keyword>
<reference evidence="5" key="1">
    <citation type="journal article" date="2023" name="Science">
        <title>Genome structures resolve the early diversification of teleost fishes.</title>
        <authorList>
            <person name="Parey E."/>
            <person name="Louis A."/>
            <person name="Montfort J."/>
            <person name="Bouchez O."/>
            <person name="Roques C."/>
            <person name="Iampietro C."/>
            <person name="Lluch J."/>
            <person name="Castinel A."/>
            <person name="Donnadieu C."/>
            <person name="Desvignes T."/>
            <person name="Floi Bucao C."/>
            <person name="Jouanno E."/>
            <person name="Wen M."/>
            <person name="Mejri S."/>
            <person name="Dirks R."/>
            <person name="Jansen H."/>
            <person name="Henkel C."/>
            <person name="Chen W.J."/>
            <person name="Zahm M."/>
            <person name="Cabau C."/>
            <person name="Klopp C."/>
            <person name="Thompson A.W."/>
            <person name="Robinson-Rechavi M."/>
            <person name="Braasch I."/>
            <person name="Lecointre G."/>
            <person name="Bobe J."/>
            <person name="Postlethwait J.H."/>
            <person name="Berthelot C."/>
            <person name="Roest Crollius H."/>
            <person name="Guiguen Y."/>
        </authorList>
    </citation>
    <scope>NUCLEOTIDE SEQUENCE</scope>
    <source>
        <strain evidence="5">WJC10195</strain>
    </source>
</reference>
<dbReference type="InterPro" id="IPR001680">
    <property type="entry name" value="WD40_rpt"/>
</dbReference>
<dbReference type="SUPFAM" id="SSF50978">
    <property type="entry name" value="WD40 repeat-like"/>
    <property type="match status" value="2"/>
</dbReference>
<feature type="repeat" description="WD" evidence="3">
    <location>
        <begin position="542"/>
        <end position="575"/>
    </location>
</feature>
<dbReference type="InterPro" id="IPR015943">
    <property type="entry name" value="WD40/YVTN_repeat-like_dom_sf"/>
</dbReference>
<dbReference type="PANTHER" id="PTHR32215:SF0">
    <property type="entry name" value="CILIA- AND FLAGELLA-ASSOCIATED PROTEIN 57"/>
    <property type="match status" value="1"/>
</dbReference>
<dbReference type="EMBL" id="JAINUF010000001">
    <property type="protein sequence ID" value="KAJ8381152.1"/>
    <property type="molecule type" value="Genomic_DNA"/>
</dbReference>
<feature type="repeat" description="WD" evidence="3">
    <location>
        <begin position="415"/>
        <end position="456"/>
    </location>
</feature>
<keyword evidence="4" id="KW-0175">Coiled coil</keyword>
<dbReference type="PANTHER" id="PTHR32215">
    <property type="entry name" value="CILIA- AND FLAGELLA-ASSOCIATED PROTEIN 57"/>
    <property type="match status" value="1"/>
</dbReference>
<feature type="coiled-coil region" evidence="4">
    <location>
        <begin position="670"/>
        <end position="726"/>
    </location>
</feature>
<evidence type="ECO:0000313" key="5">
    <source>
        <dbReference type="EMBL" id="KAJ8381152.1"/>
    </source>
</evidence>
<evidence type="ECO:0000256" key="3">
    <source>
        <dbReference type="PROSITE-ProRule" id="PRU00221"/>
    </source>
</evidence>
<name>A0A9Q1GDB8_SYNKA</name>
<dbReference type="PROSITE" id="PS00678">
    <property type="entry name" value="WD_REPEATS_1"/>
    <property type="match status" value="1"/>
</dbReference>
<dbReference type="InterPro" id="IPR036322">
    <property type="entry name" value="WD40_repeat_dom_sf"/>
</dbReference>
<dbReference type="AlphaFoldDB" id="A0A9Q1GDB8"/>
<comment type="caution">
    <text evidence="5">The sequence shown here is derived from an EMBL/GenBank/DDBJ whole genome shotgun (WGS) entry which is preliminary data.</text>
</comment>
<dbReference type="PROSITE" id="PS50082">
    <property type="entry name" value="WD_REPEATS_2"/>
    <property type="match status" value="3"/>
</dbReference>
<dbReference type="PROSITE" id="PS50294">
    <property type="entry name" value="WD_REPEATS_REGION"/>
    <property type="match status" value="1"/>
</dbReference>
<proteinExistence type="predicted"/>
<evidence type="ECO:0000256" key="1">
    <source>
        <dbReference type="ARBA" id="ARBA00022574"/>
    </source>
</evidence>
<feature type="coiled-coil region" evidence="4">
    <location>
        <begin position="810"/>
        <end position="844"/>
    </location>
</feature>
<gene>
    <name evidence="5" type="ORF">SKAU_G00019300</name>
</gene>
<dbReference type="InterPro" id="IPR052993">
    <property type="entry name" value="CFA-57"/>
</dbReference>
<protein>
    <recommendedName>
        <fullName evidence="7">Cilia- and flagella-associated protein 57</fullName>
    </recommendedName>
</protein>
<dbReference type="SMART" id="SM00320">
    <property type="entry name" value="WD40"/>
    <property type="match status" value="6"/>
</dbReference>
<dbReference type="Gene3D" id="2.130.10.10">
    <property type="entry name" value="YVTN repeat-like/Quinoprotein amine dehydrogenase"/>
    <property type="match status" value="2"/>
</dbReference>
<dbReference type="Pfam" id="PF00400">
    <property type="entry name" value="WD40"/>
    <property type="match status" value="2"/>
</dbReference>
<dbReference type="InterPro" id="IPR019775">
    <property type="entry name" value="WD40_repeat_CS"/>
</dbReference>
<evidence type="ECO:0008006" key="7">
    <source>
        <dbReference type="Google" id="ProtNLM"/>
    </source>
</evidence>
<keyword evidence="1 3" id="KW-0853">WD repeat</keyword>
<evidence type="ECO:0000256" key="2">
    <source>
        <dbReference type="ARBA" id="ARBA00022737"/>
    </source>
</evidence>
<evidence type="ECO:0000256" key="4">
    <source>
        <dbReference type="SAM" id="Coils"/>
    </source>
</evidence>